<reference evidence="2 3" key="1">
    <citation type="submission" date="2024-02" db="EMBL/GenBank/DDBJ databases">
        <title>Seven novel Bacillus-like species.</title>
        <authorList>
            <person name="Liu G."/>
        </authorList>
    </citation>
    <scope>NUCLEOTIDE SEQUENCE [LARGE SCALE GENOMIC DNA]</scope>
    <source>
        <strain evidence="2 3">FJAT-52991</strain>
    </source>
</reference>
<dbReference type="Proteomes" id="UP001387364">
    <property type="component" value="Chromosome"/>
</dbReference>
<gene>
    <name evidence="2" type="ORF">WDJ61_10050</name>
</gene>
<evidence type="ECO:0000313" key="3">
    <source>
        <dbReference type="Proteomes" id="UP001387364"/>
    </source>
</evidence>
<dbReference type="RefSeq" id="WP_338749286.1">
    <property type="nucleotide sequence ID" value="NZ_CP147404.1"/>
</dbReference>
<evidence type="ECO:0000313" key="2">
    <source>
        <dbReference type="EMBL" id="WXB91619.1"/>
    </source>
</evidence>
<sequence>MKKIRMLMLLLFTFMLPIDTKAEFKVPAIEETEQWKIELLEPSNDKGEVGKFEVYSLLVTNKGKKAYNASLEVYRNEAGTNKMFGLAPQMKDDLVETNQFFSFSNFPVKVETEKLEIVLTWEDEPVQLKDGYKSSGRKYKETVIFTP</sequence>
<protein>
    <recommendedName>
        <fullName evidence="4">Intracellular proteinase inhibitor BsuPI domain-containing protein</fullName>
    </recommendedName>
</protein>
<evidence type="ECO:0000256" key="1">
    <source>
        <dbReference type="SAM" id="SignalP"/>
    </source>
</evidence>
<feature type="signal peptide" evidence="1">
    <location>
        <begin position="1"/>
        <end position="22"/>
    </location>
</feature>
<name>A0ABZ2N2B3_9BACI</name>
<accession>A0ABZ2N2B3</accession>
<feature type="chain" id="PRO_5046489018" description="Intracellular proteinase inhibitor BsuPI domain-containing protein" evidence="1">
    <location>
        <begin position="23"/>
        <end position="147"/>
    </location>
</feature>
<keyword evidence="1" id="KW-0732">Signal</keyword>
<organism evidence="2 3">
    <name type="scientific">Bacillus kandeliae</name>
    <dbReference type="NCBI Taxonomy" id="3129297"/>
    <lineage>
        <taxon>Bacteria</taxon>
        <taxon>Bacillati</taxon>
        <taxon>Bacillota</taxon>
        <taxon>Bacilli</taxon>
        <taxon>Bacillales</taxon>
        <taxon>Bacillaceae</taxon>
        <taxon>Bacillus</taxon>
    </lineage>
</organism>
<keyword evidence="3" id="KW-1185">Reference proteome</keyword>
<proteinExistence type="predicted"/>
<evidence type="ECO:0008006" key="4">
    <source>
        <dbReference type="Google" id="ProtNLM"/>
    </source>
</evidence>
<dbReference type="EMBL" id="CP147404">
    <property type="protein sequence ID" value="WXB91619.1"/>
    <property type="molecule type" value="Genomic_DNA"/>
</dbReference>